<dbReference type="PANTHER" id="PTHR43266:SF2">
    <property type="entry name" value="MAJOR FACILITATOR SUPERFAMILY (MFS) PROFILE DOMAIN-CONTAINING PROTEIN"/>
    <property type="match status" value="1"/>
</dbReference>
<organism evidence="9 10">
    <name type="scientific">Anaerocolumna chitinilytica</name>
    <dbReference type="NCBI Taxonomy" id="1727145"/>
    <lineage>
        <taxon>Bacteria</taxon>
        <taxon>Bacillati</taxon>
        <taxon>Bacillota</taxon>
        <taxon>Clostridia</taxon>
        <taxon>Lachnospirales</taxon>
        <taxon>Lachnospiraceae</taxon>
        <taxon>Anaerocolumna</taxon>
    </lineage>
</organism>
<dbReference type="SUPFAM" id="SSF103473">
    <property type="entry name" value="MFS general substrate transporter"/>
    <property type="match status" value="1"/>
</dbReference>
<feature type="transmembrane region" description="Helical" evidence="7">
    <location>
        <begin position="398"/>
        <end position="421"/>
    </location>
</feature>
<feature type="transmembrane region" description="Helical" evidence="7">
    <location>
        <begin position="47"/>
        <end position="68"/>
    </location>
</feature>
<evidence type="ECO:0000256" key="3">
    <source>
        <dbReference type="ARBA" id="ARBA00022475"/>
    </source>
</evidence>
<dbReference type="GO" id="GO:0005886">
    <property type="term" value="C:plasma membrane"/>
    <property type="evidence" value="ECO:0007669"/>
    <property type="project" value="UniProtKB-SubCell"/>
</dbReference>
<dbReference type="InterPro" id="IPR011701">
    <property type="entry name" value="MFS"/>
</dbReference>
<dbReference type="KEGG" id="acht:bsdcttw_31710"/>
<dbReference type="PANTHER" id="PTHR43266">
    <property type="entry name" value="MACROLIDE-EFFLUX PROTEIN"/>
    <property type="match status" value="1"/>
</dbReference>
<dbReference type="RefSeq" id="WP_185255835.1">
    <property type="nucleotide sequence ID" value="NZ_AP023368.1"/>
</dbReference>
<accession>A0A7I8DP14</accession>
<proteinExistence type="predicted"/>
<feature type="transmembrane region" description="Helical" evidence="7">
    <location>
        <begin position="173"/>
        <end position="193"/>
    </location>
</feature>
<keyword evidence="6 7" id="KW-0472">Membrane</keyword>
<evidence type="ECO:0000256" key="5">
    <source>
        <dbReference type="ARBA" id="ARBA00022989"/>
    </source>
</evidence>
<dbReference type="AlphaFoldDB" id="A0A7I8DP14"/>
<dbReference type="InterPro" id="IPR020846">
    <property type="entry name" value="MFS_dom"/>
</dbReference>
<feature type="transmembrane region" description="Helical" evidence="7">
    <location>
        <begin position="261"/>
        <end position="280"/>
    </location>
</feature>
<evidence type="ECO:0000313" key="9">
    <source>
        <dbReference type="EMBL" id="BCK00131.1"/>
    </source>
</evidence>
<protein>
    <submittedName>
        <fullName evidence="9">MFS transporter</fullName>
    </submittedName>
</protein>
<gene>
    <name evidence="9" type="ORF">bsdcttw_31710</name>
</gene>
<name>A0A7I8DP14_9FIRM</name>
<evidence type="ECO:0000256" key="2">
    <source>
        <dbReference type="ARBA" id="ARBA00022448"/>
    </source>
</evidence>
<feature type="transmembrane region" description="Helical" evidence="7">
    <location>
        <begin position="292"/>
        <end position="308"/>
    </location>
</feature>
<dbReference type="InterPro" id="IPR036259">
    <property type="entry name" value="MFS_trans_sf"/>
</dbReference>
<comment type="subcellular location">
    <subcellularLocation>
        <location evidence="1">Cell membrane</location>
        <topology evidence="1">Multi-pass membrane protein</topology>
    </subcellularLocation>
</comment>
<keyword evidence="5 7" id="KW-1133">Transmembrane helix</keyword>
<evidence type="ECO:0000256" key="6">
    <source>
        <dbReference type="ARBA" id="ARBA00023136"/>
    </source>
</evidence>
<keyword evidence="3" id="KW-1003">Cell membrane</keyword>
<dbReference type="EMBL" id="AP023368">
    <property type="protein sequence ID" value="BCK00131.1"/>
    <property type="molecule type" value="Genomic_DNA"/>
</dbReference>
<evidence type="ECO:0000313" key="10">
    <source>
        <dbReference type="Proteomes" id="UP000515703"/>
    </source>
</evidence>
<evidence type="ECO:0000256" key="4">
    <source>
        <dbReference type="ARBA" id="ARBA00022692"/>
    </source>
</evidence>
<dbReference type="PROSITE" id="PS50850">
    <property type="entry name" value="MFS"/>
    <property type="match status" value="1"/>
</dbReference>
<evidence type="ECO:0000256" key="1">
    <source>
        <dbReference type="ARBA" id="ARBA00004651"/>
    </source>
</evidence>
<dbReference type="Pfam" id="PF07690">
    <property type="entry name" value="MFS_1"/>
    <property type="match status" value="1"/>
</dbReference>
<reference evidence="9 10" key="2">
    <citation type="submission" date="2020-08" db="EMBL/GenBank/DDBJ databases">
        <authorList>
            <person name="Ueki A."/>
            <person name="Tonouchi A."/>
        </authorList>
    </citation>
    <scope>NUCLEOTIDE SEQUENCE [LARGE SCALE GENOMIC DNA]</scope>
    <source>
        <strain evidence="9 10">CTTW</strain>
    </source>
</reference>
<sequence length="444" mass="49067">MKENLRSIIKELKTFFILWITQALSGLGSSMTSFSLVIWSYQQKGSALSTSLLSVCSYLPYVLFSIFAGAISDKWDKKKILILSDSFAALSTVIVLILLKTGHLEIWHLYLLNAFNGLMNTVQRPAADVTMSLLIPKKHYQKTSGMRSLSNSLVTLLAPVLATAILTLSSMDVIIIIDLLTFIIAFISLLMFVKIPKLPSSLSDTAESFGREIKYGLRYLKDNRGIFDLILFLAVINFIASIYNAALPAMLLSRKGGGENVLGFVNTCTGIATLAGSILMTFMPAPKSRVKIIYYSLLFSMSTENFILAFGRNGIVWCLGAIAGWIFIPVMGANMDVIIRMKIPVEIQGRVYATRNTLQFFTIPIGYLFGGLLVDRLFEPFMKLQPADSLWIKLFGSGKGSGAAVLFLIIGIAGTVVCLIFRKNRHIWQLEKEDTEDSSNSIAV</sequence>
<keyword evidence="4 7" id="KW-0812">Transmembrane</keyword>
<feature type="transmembrane region" description="Helical" evidence="7">
    <location>
        <begin position="226"/>
        <end position="246"/>
    </location>
</feature>
<feature type="transmembrane region" description="Helical" evidence="7">
    <location>
        <begin position="80"/>
        <end position="100"/>
    </location>
</feature>
<feature type="transmembrane region" description="Helical" evidence="7">
    <location>
        <begin position="148"/>
        <end position="167"/>
    </location>
</feature>
<feature type="transmembrane region" description="Helical" evidence="7">
    <location>
        <begin position="360"/>
        <end position="378"/>
    </location>
</feature>
<feature type="transmembrane region" description="Helical" evidence="7">
    <location>
        <begin position="12"/>
        <end position="41"/>
    </location>
</feature>
<dbReference type="CDD" id="cd06173">
    <property type="entry name" value="MFS_MefA_like"/>
    <property type="match status" value="1"/>
</dbReference>
<dbReference type="Proteomes" id="UP000515703">
    <property type="component" value="Chromosome"/>
</dbReference>
<keyword evidence="2" id="KW-0813">Transport</keyword>
<feature type="domain" description="Major facilitator superfamily (MFS) profile" evidence="8">
    <location>
        <begin position="14"/>
        <end position="426"/>
    </location>
</feature>
<dbReference type="GO" id="GO:0022857">
    <property type="term" value="F:transmembrane transporter activity"/>
    <property type="evidence" value="ECO:0007669"/>
    <property type="project" value="InterPro"/>
</dbReference>
<feature type="transmembrane region" description="Helical" evidence="7">
    <location>
        <begin position="314"/>
        <end position="339"/>
    </location>
</feature>
<keyword evidence="10" id="KW-1185">Reference proteome</keyword>
<evidence type="ECO:0000256" key="7">
    <source>
        <dbReference type="SAM" id="Phobius"/>
    </source>
</evidence>
<reference evidence="9 10" key="1">
    <citation type="submission" date="2020-08" db="EMBL/GenBank/DDBJ databases">
        <title>Draft genome sequencing of an Anaerocolumna strain isolated from anoxic soil subjected to BSD treatment.</title>
        <authorList>
            <person name="Uek A."/>
            <person name="Tonouchi A."/>
        </authorList>
    </citation>
    <scope>NUCLEOTIDE SEQUENCE [LARGE SCALE GENOMIC DNA]</scope>
    <source>
        <strain evidence="9 10">CTTW</strain>
    </source>
</reference>
<dbReference type="Gene3D" id="1.20.1250.20">
    <property type="entry name" value="MFS general substrate transporter like domains"/>
    <property type="match status" value="1"/>
</dbReference>
<evidence type="ECO:0000259" key="8">
    <source>
        <dbReference type="PROSITE" id="PS50850"/>
    </source>
</evidence>